<dbReference type="GO" id="GO:0016020">
    <property type="term" value="C:membrane"/>
    <property type="evidence" value="ECO:0007669"/>
    <property type="project" value="TreeGrafter"/>
</dbReference>
<evidence type="ECO:0000313" key="3">
    <source>
        <dbReference type="Proteomes" id="UP000282423"/>
    </source>
</evidence>
<dbReference type="InterPro" id="IPR029058">
    <property type="entry name" value="AB_hydrolase_fold"/>
</dbReference>
<evidence type="ECO:0000313" key="2">
    <source>
        <dbReference type="EMBL" id="RKO69697.1"/>
    </source>
</evidence>
<keyword evidence="2" id="KW-0378">Hydrolase</keyword>
<name>A0A420VTV7_9SPHI</name>
<dbReference type="PANTHER" id="PTHR43798">
    <property type="entry name" value="MONOACYLGLYCEROL LIPASE"/>
    <property type="match status" value="1"/>
</dbReference>
<dbReference type="InterPro" id="IPR050266">
    <property type="entry name" value="AB_hydrolase_sf"/>
</dbReference>
<dbReference type="PANTHER" id="PTHR43798:SF33">
    <property type="entry name" value="HYDROLASE, PUTATIVE (AFU_ORTHOLOGUE AFUA_2G14860)-RELATED"/>
    <property type="match status" value="1"/>
</dbReference>
<feature type="domain" description="AB hydrolase-1" evidence="1">
    <location>
        <begin position="68"/>
        <end position="174"/>
    </location>
</feature>
<dbReference type="InterPro" id="IPR000073">
    <property type="entry name" value="AB_hydrolase_1"/>
</dbReference>
<protein>
    <submittedName>
        <fullName evidence="2">Alpha/beta hydrolase</fullName>
    </submittedName>
</protein>
<dbReference type="GO" id="GO:0016787">
    <property type="term" value="F:hydrolase activity"/>
    <property type="evidence" value="ECO:0007669"/>
    <property type="project" value="UniProtKB-KW"/>
</dbReference>
<organism evidence="2 3">
    <name type="scientific">Sphingobacterium puteale</name>
    <dbReference type="NCBI Taxonomy" id="2420510"/>
    <lineage>
        <taxon>Bacteria</taxon>
        <taxon>Pseudomonadati</taxon>
        <taxon>Bacteroidota</taxon>
        <taxon>Sphingobacteriia</taxon>
        <taxon>Sphingobacteriales</taxon>
        <taxon>Sphingobacteriaceae</taxon>
        <taxon>Sphingobacterium</taxon>
    </lineage>
</organism>
<reference evidence="2 3" key="1">
    <citation type="submission" date="2018-10" db="EMBL/GenBank/DDBJ databases">
        <title>Sphingobacterium sp. M05W1-28.</title>
        <authorList>
            <person name="Cai H."/>
        </authorList>
    </citation>
    <scope>NUCLEOTIDE SEQUENCE [LARGE SCALE GENOMIC DNA]</scope>
    <source>
        <strain evidence="2 3">M05W1-28</strain>
    </source>
</reference>
<dbReference type="Pfam" id="PF00561">
    <property type="entry name" value="Abhydrolase_1"/>
    <property type="match status" value="1"/>
</dbReference>
<dbReference type="AlphaFoldDB" id="A0A420VTV7"/>
<comment type="caution">
    <text evidence="2">The sequence shown here is derived from an EMBL/GenBank/DDBJ whole genome shotgun (WGS) entry which is preliminary data.</text>
</comment>
<keyword evidence="3" id="KW-1185">Reference proteome</keyword>
<sequence length="348" mass="40037">MIRVCHFIIGYLLCISIVYAQESDSFLHKKYIRDRNTFETFENGHRRFVQTANHRIAYLKWGQQTDKVFIWLPGSLLSAYDFYPFAENLVKAGYCVLSIDHYGHGLTKIPEQDLDFWDFADDLAAVMDDLHIKNAVIGGFSRGGYIATAFHDRYPDRVRALVLEDGGSVPFKSLFKRMNIAQKEAFFRSVEPPAEVKKLLFDVYKSDFEIYRNIAQLDGSAQQWQIFGFIKHQDGNSLLYKGLNAYMHMQDSVQYVQLLERPFEVSGYASSIMRVDPIKSYRSLRVPMLIIDAVGKGDAFDTRAENQQLKSMHPELVQHRLFDCADHNVHFACPGDFLKALQAFLATL</sequence>
<dbReference type="Proteomes" id="UP000282423">
    <property type="component" value="Unassembled WGS sequence"/>
</dbReference>
<evidence type="ECO:0000259" key="1">
    <source>
        <dbReference type="Pfam" id="PF00561"/>
    </source>
</evidence>
<dbReference type="Gene3D" id="3.40.50.1820">
    <property type="entry name" value="alpha/beta hydrolase"/>
    <property type="match status" value="1"/>
</dbReference>
<gene>
    <name evidence="2" type="ORF">D7322_20740</name>
</gene>
<accession>A0A420VTV7</accession>
<proteinExistence type="predicted"/>
<dbReference type="EMBL" id="RBWS01000017">
    <property type="protein sequence ID" value="RKO69697.1"/>
    <property type="molecule type" value="Genomic_DNA"/>
</dbReference>
<dbReference type="SUPFAM" id="SSF53474">
    <property type="entry name" value="alpha/beta-Hydrolases"/>
    <property type="match status" value="1"/>
</dbReference>